<feature type="non-terminal residue" evidence="9">
    <location>
        <position position="133"/>
    </location>
</feature>
<dbReference type="Gene3D" id="1.10.287.1490">
    <property type="match status" value="1"/>
</dbReference>
<keyword evidence="7" id="KW-0966">Cell projection</keyword>
<feature type="region of interest" description="Disordered" evidence="8">
    <location>
        <begin position="66"/>
        <end position="92"/>
    </location>
</feature>
<protein>
    <submittedName>
        <fullName evidence="9">Uncharacterized protein</fullName>
    </submittedName>
</protein>
<dbReference type="PANTHER" id="PTHR18879">
    <property type="entry name" value="CENTROSOMAL PROTEIN OF 290 KDA"/>
    <property type="match status" value="1"/>
</dbReference>
<accession>A0A1B6I299</accession>
<keyword evidence="4" id="KW-0970">Cilium biogenesis/degradation</keyword>
<dbReference type="InterPro" id="IPR026201">
    <property type="entry name" value="Cep290"/>
</dbReference>
<feature type="non-terminal residue" evidence="9">
    <location>
        <position position="1"/>
    </location>
</feature>
<evidence type="ECO:0000256" key="3">
    <source>
        <dbReference type="ARBA" id="ARBA00022490"/>
    </source>
</evidence>
<keyword evidence="3" id="KW-0963">Cytoplasm</keyword>
<evidence type="ECO:0000256" key="7">
    <source>
        <dbReference type="ARBA" id="ARBA00023273"/>
    </source>
</evidence>
<evidence type="ECO:0000256" key="1">
    <source>
        <dbReference type="ARBA" id="ARBA00004120"/>
    </source>
</evidence>
<dbReference type="EMBL" id="GECU01011030">
    <property type="protein sequence ID" value="JAS96676.1"/>
    <property type="molecule type" value="Transcribed_RNA"/>
</dbReference>
<organism evidence="9">
    <name type="scientific">Homalodisca liturata</name>
    <dbReference type="NCBI Taxonomy" id="320908"/>
    <lineage>
        <taxon>Eukaryota</taxon>
        <taxon>Metazoa</taxon>
        <taxon>Ecdysozoa</taxon>
        <taxon>Arthropoda</taxon>
        <taxon>Hexapoda</taxon>
        <taxon>Insecta</taxon>
        <taxon>Pterygota</taxon>
        <taxon>Neoptera</taxon>
        <taxon>Paraneoptera</taxon>
        <taxon>Hemiptera</taxon>
        <taxon>Auchenorrhyncha</taxon>
        <taxon>Membracoidea</taxon>
        <taxon>Cicadellidae</taxon>
        <taxon>Cicadellinae</taxon>
        <taxon>Proconiini</taxon>
        <taxon>Homalodisca</taxon>
    </lineage>
</organism>
<dbReference type="GO" id="GO:1905349">
    <property type="term" value="P:ciliary transition zone assembly"/>
    <property type="evidence" value="ECO:0007669"/>
    <property type="project" value="TreeGrafter"/>
</dbReference>
<evidence type="ECO:0000256" key="2">
    <source>
        <dbReference type="ARBA" id="ARBA00004300"/>
    </source>
</evidence>
<dbReference type="GO" id="GO:0034451">
    <property type="term" value="C:centriolar satellite"/>
    <property type="evidence" value="ECO:0007669"/>
    <property type="project" value="TreeGrafter"/>
</dbReference>
<evidence type="ECO:0000256" key="8">
    <source>
        <dbReference type="SAM" id="MobiDB-lite"/>
    </source>
</evidence>
<comment type="subcellular location">
    <subcellularLocation>
        <location evidence="1">Cytoplasm</location>
        <location evidence="1">Cytoskeleton</location>
        <location evidence="1">Cilium basal body</location>
    </subcellularLocation>
    <subcellularLocation>
        <location evidence="2">Cytoplasm</location>
        <location evidence="2">Cytoskeleton</location>
        <location evidence="2">Microtubule organizing center</location>
        <location evidence="2">Centrosome</location>
    </subcellularLocation>
</comment>
<evidence type="ECO:0000256" key="4">
    <source>
        <dbReference type="ARBA" id="ARBA00022794"/>
    </source>
</evidence>
<keyword evidence="5" id="KW-0175">Coiled coil</keyword>
<evidence type="ECO:0000313" key="10">
    <source>
        <dbReference type="EMBL" id="JAS96676.1"/>
    </source>
</evidence>
<dbReference type="GO" id="GO:0097711">
    <property type="term" value="P:ciliary basal body-plasma membrane docking"/>
    <property type="evidence" value="ECO:0007669"/>
    <property type="project" value="TreeGrafter"/>
</dbReference>
<keyword evidence="6" id="KW-0206">Cytoskeleton</keyword>
<name>A0A1B6I299_9HEMI</name>
<evidence type="ECO:0000256" key="5">
    <source>
        <dbReference type="ARBA" id="ARBA00023054"/>
    </source>
</evidence>
<evidence type="ECO:0000256" key="6">
    <source>
        <dbReference type="ARBA" id="ARBA00023212"/>
    </source>
</evidence>
<dbReference type="EMBL" id="GECU01026657">
    <property type="protein sequence ID" value="JAS81049.1"/>
    <property type="molecule type" value="Transcribed_RNA"/>
</dbReference>
<evidence type="ECO:0000313" key="9">
    <source>
        <dbReference type="EMBL" id="JAS81049.1"/>
    </source>
</evidence>
<dbReference type="GO" id="GO:1905515">
    <property type="term" value="P:non-motile cilium assembly"/>
    <property type="evidence" value="ECO:0007669"/>
    <property type="project" value="TreeGrafter"/>
</dbReference>
<dbReference type="AlphaFoldDB" id="A0A1B6I299"/>
<sequence length="133" mass="15223">LIELKQKLSQMTAQFPNTYMDSTRNHLANMAQSLENREEQIEELQQQLAQANASLAESKEIITQLRAQLKSKPSKQGESPRRKKMEKELSEAQSRLKLLEARVADAENDAEVKAEEMTEMVIQLREYETGVFG</sequence>
<proteinExistence type="predicted"/>
<dbReference type="PANTHER" id="PTHR18879:SF20">
    <property type="entry name" value="CENTROSOMAL PROTEIN OF 290 KDA"/>
    <property type="match status" value="1"/>
</dbReference>
<reference evidence="9" key="1">
    <citation type="submission" date="2015-11" db="EMBL/GenBank/DDBJ databases">
        <title>De novo transcriptome assembly of four potential Pierce s Disease insect vectors from Arizona vineyards.</title>
        <authorList>
            <person name="Tassone E.E."/>
        </authorList>
    </citation>
    <scope>NUCLEOTIDE SEQUENCE</scope>
</reference>
<dbReference type="GO" id="GO:0035869">
    <property type="term" value="C:ciliary transition zone"/>
    <property type="evidence" value="ECO:0007669"/>
    <property type="project" value="TreeGrafter"/>
</dbReference>
<gene>
    <name evidence="9" type="ORF">g.3316</name>
    <name evidence="10" type="ORF">g.3317</name>
</gene>